<dbReference type="SUPFAM" id="SSF56112">
    <property type="entry name" value="Protein kinase-like (PK-like)"/>
    <property type="match status" value="1"/>
</dbReference>
<accession>A0A182ECK3</accession>
<gene>
    <name evidence="3" type="ORF">NOO_LOCUS5797</name>
</gene>
<protein>
    <submittedName>
        <fullName evidence="5">PDZ domain-containing protein</fullName>
    </submittedName>
</protein>
<dbReference type="Gene3D" id="2.30.42.10">
    <property type="match status" value="1"/>
</dbReference>
<dbReference type="InterPro" id="IPR011989">
    <property type="entry name" value="ARM-like"/>
</dbReference>
<dbReference type="PANTHER" id="PTHR12984:SF3">
    <property type="entry name" value="N-TERMINAL KINASE-LIKE PROTEIN"/>
    <property type="match status" value="1"/>
</dbReference>
<dbReference type="SMART" id="SM00228">
    <property type="entry name" value="PDZ"/>
    <property type="match status" value="1"/>
</dbReference>
<dbReference type="InterPro" id="IPR001478">
    <property type="entry name" value="PDZ"/>
</dbReference>
<dbReference type="PANTHER" id="PTHR12984">
    <property type="entry name" value="SCY1-RELATED S/T PROTEIN KINASE-LIKE"/>
    <property type="match status" value="1"/>
</dbReference>
<feature type="region of interest" description="Disordered" evidence="1">
    <location>
        <begin position="961"/>
        <end position="985"/>
    </location>
</feature>
<reference evidence="5" key="1">
    <citation type="submission" date="2016-06" db="UniProtKB">
        <authorList>
            <consortium name="WormBaseParasite"/>
        </authorList>
    </citation>
    <scope>IDENTIFICATION</scope>
</reference>
<dbReference type="AlphaFoldDB" id="A0A182ECK3"/>
<dbReference type="InterPro" id="IPR036034">
    <property type="entry name" value="PDZ_sf"/>
</dbReference>
<sequence>MTVNRDKKREKQIKQEQCVDDKRIIKRDGFLYLKVKMKQHKMERTPVGLIVTSFATMSDGLVAQWTTRRSTEPKIVGNGSMCVPGEKPKQVKNGKEGQVYVIHVTKGSLSDECLIVGDRILQVDGIIIDDKEMAKKFIVKGLLSGNVTIIVERPDSPTARSFASEKNYMTSVLSSLFSRDPKSVFPYELPATSFYSFDGIFIGKSFKKTEPSERATCFWATLSDYGPGSVLKAQARKLKTLRHPNVLAYLDSIEMNGTFYLITEVCVPLKIYMTENKLTDKQKDFVVSWGLFQLMSCLKFLHQEAELSHENIRNSVYVTESGDWKLSGFEKSTNFSNPRVDLNSFALLIWEIFNGFNESLTKPEAPKKIPQQLHEHYKKMATHRAAKLKTEELLKELRQAGGFFKNRYVDTLLFLDEFQLKDAHEKKIFFADLKNELDFFPDNIAKYRILPKLIHSYEYGDAGSQVLMPLFRLGRLLDEDEYQLRIVPCLCKLFSSPDRATRVKLLERIDEFAPHLMPQTVNERIYKNIASGFMDTNPAVRESTVKAMVSLADKLDNQNLNTDLMRHLARLQGADDQPGIRTNATICLGKIGCYIDPAYRQQILISAFTRALKDPFPPARMAAILALSATQQYYSLIEVANRILPALSPMTCDREKQVRDQSFKALHGFIEKLEKASENPELIAELEAQVRAGGKSGLLSNDKIPQWANWALKSLSGKFYKYSPSVQNQVESAHKQETVQNQAESAHKQETSVYESTSTTKSSSGLKLPTKLPDDGWGELDSLSIENEEKWEDADEALTTDTTNTSKGWDNENGKMKIIIAENKTSATTTSGSLGKSSGIGGLKLQHTVTKPTGPPFYKFKAESLNIRNDYVFIVDDDLDYLLGIKPKSNAVDRLSNSEATKRSKFSVKNTNSILRDGWDDNSTTSGWDDFDVSSDVISAQVVEGEGWDISWDADEHLETAESKKIHQTKAAARSEAHRKEMARK</sequence>
<feature type="region of interest" description="Disordered" evidence="1">
    <location>
        <begin position="731"/>
        <end position="779"/>
    </location>
</feature>
<dbReference type="Gene3D" id="1.10.510.10">
    <property type="entry name" value="Transferase(Phosphotransferase) domain 1"/>
    <property type="match status" value="1"/>
</dbReference>
<dbReference type="STRING" id="42157.A0A182ECK3"/>
<dbReference type="SUPFAM" id="SSF50156">
    <property type="entry name" value="PDZ domain-like"/>
    <property type="match status" value="1"/>
</dbReference>
<dbReference type="Gene3D" id="3.30.200.20">
    <property type="entry name" value="Phosphorylase Kinase, domain 1"/>
    <property type="match status" value="1"/>
</dbReference>
<dbReference type="Gene3D" id="1.25.10.10">
    <property type="entry name" value="Leucine-rich Repeat Variant"/>
    <property type="match status" value="1"/>
</dbReference>
<dbReference type="EMBL" id="UYRW01001639">
    <property type="protein sequence ID" value="VDK79479.1"/>
    <property type="molecule type" value="Genomic_DNA"/>
</dbReference>
<organism evidence="5">
    <name type="scientific">Onchocerca ochengi</name>
    <name type="common">Filarial nematode worm</name>
    <dbReference type="NCBI Taxonomy" id="42157"/>
    <lineage>
        <taxon>Eukaryota</taxon>
        <taxon>Metazoa</taxon>
        <taxon>Ecdysozoa</taxon>
        <taxon>Nematoda</taxon>
        <taxon>Chromadorea</taxon>
        <taxon>Rhabditida</taxon>
        <taxon>Spirurina</taxon>
        <taxon>Spiruromorpha</taxon>
        <taxon>Filarioidea</taxon>
        <taxon>Onchocercidae</taxon>
        <taxon>Onchocerca</taxon>
    </lineage>
</organism>
<dbReference type="OrthoDB" id="447103at2759"/>
<evidence type="ECO:0000313" key="4">
    <source>
        <dbReference type="Proteomes" id="UP000271087"/>
    </source>
</evidence>
<dbReference type="InterPro" id="IPR016024">
    <property type="entry name" value="ARM-type_fold"/>
</dbReference>
<feature type="compositionally biased region" description="Basic and acidic residues" evidence="1">
    <location>
        <begin position="973"/>
        <end position="985"/>
    </location>
</feature>
<keyword evidence="4" id="KW-1185">Reference proteome</keyword>
<dbReference type="Proteomes" id="UP000271087">
    <property type="component" value="Unassembled WGS sequence"/>
</dbReference>
<evidence type="ECO:0000313" key="3">
    <source>
        <dbReference type="EMBL" id="VDK79479.1"/>
    </source>
</evidence>
<reference evidence="3 4" key="2">
    <citation type="submission" date="2018-08" db="EMBL/GenBank/DDBJ databases">
        <authorList>
            <person name="Laetsch R D."/>
            <person name="Stevens L."/>
            <person name="Kumar S."/>
            <person name="Blaxter L. M."/>
        </authorList>
    </citation>
    <scope>NUCLEOTIDE SEQUENCE [LARGE SCALE GENOMIC DNA]</scope>
</reference>
<dbReference type="SUPFAM" id="SSF48371">
    <property type="entry name" value="ARM repeat"/>
    <property type="match status" value="1"/>
</dbReference>
<proteinExistence type="predicted"/>
<dbReference type="InterPro" id="IPR051177">
    <property type="entry name" value="CIK-Related_Protein"/>
</dbReference>
<evidence type="ECO:0000256" key="1">
    <source>
        <dbReference type="SAM" id="MobiDB-lite"/>
    </source>
</evidence>
<dbReference type="WBParaSite" id="nOo.2.0.1.t05797-RA">
    <property type="protein sequence ID" value="nOo.2.0.1.t05797-RA"/>
    <property type="gene ID" value="nOo.2.0.1.g05797"/>
</dbReference>
<name>A0A182ECK3_ONCOC</name>
<evidence type="ECO:0000259" key="2">
    <source>
        <dbReference type="SMART" id="SM00228"/>
    </source>
</evidence>
<dbReference type="InterPro" id="IPR011009">
    <property type="entry name" value="Kinase-like_dom_sf"/>
</dbReference>
<feature type="domain" description="PDZ" evidence="2">
    <location>
        <begin position="45"/>
        <end position="155"/>
    </location>
</feature>
<evidence type="ECO:0000313" key="5">
    <source>
        <dbReference type="WBParaSite" id="nOo.2.0.1.t05797-RA"/>
    </source>
</evidence>
<feature type="compositionally biased region" description="Low complexity" evidence="1">
    <location>
        <begin position="756"/>
        <end position="771"/>
    </location>
</feature>